<sequence>MPSTSLTGETTECGWHITEKISQKSSTGGNFCTQYIVINEDGRKAFLKAMDLKSVMQKDLQDIQGLIGEYLFERNILYLCKEENMTKIVTPLSSGEITSKKYSPPLNRVFFIVFELADSDFRTRYIEREGTNWIDFFRSVKHVCIAAEQLHRAGIAHQDIKPSNVLNFYEDNTTKVADLGRVIDENGMSPFNNFEYAGDMTYAPIEIRHRHVVDEFSFRILSDMHSIGSLIYHKIMGVGISVATINESTYISPDVLSSDYTSSVEIHASGFAKLLRRFKMQSEECLGFDIAQELENIVSEMCHPDINLRCSNSRKFIPPKVLARRYAGKLNTVIRLCKVQGVS</sequence>
<dbReference type="Pfam" id="PF00069">
    <property type="entry name" value="Pkinase"/>
    <property type="match status" value="1"/>
</dbReference>
<feature type="domain" description="Protein kinase" evidence="1">
    <location>
        <begin position="20"/>
        <end position="321"/>
    </location>
</feature>
<gene>
    <name evidence="2" type="ORF">E4656_00050</name>
</gene>
<comment type="caution">
    <text evidence="2">The sequence shown here is derived from an EMBL/GenBank/DDBJ whole genome shotgun (WGS) entry which is preliminary data.</text>
</comment>
<dbReference type="SUPFAM" id="SSF56112">
    <property type="entry name" value="Protein kinase-like (PK-like)"/>
    <property type="match status" value="1"/>
</dbReference>
<proteinExistence type="predicted"/>
<evidence type="ECO:0000313" key="3">
    <source>
        <dbReference type="Proteomes" id="UP000297475"/>
    </source>
</evidence>
<evidence type="ECO:0000313" key="2">
    <source>
        <dbReference type="EMBL" id="TGG94860.1"/>
    </source>
</evidence>
<organism evidence="2 3">
    <name type="scientific">Natronospirillum operosum</name>
    <dbReference type="NCBI Taxonomy" id="2759953"/>
    <lineage>
        <taxon>Bacteria</taxon>
        <taxon>Pseudomonadati</taxon>
        <taxon>Pseudomonadota</taxon>
        <taxon>Gammaproteobacteria</taxon>
        <taxon>Oceanospirillales</taxon>
        <taxon>Natronospirillaceae</taxon>
        <taxon>Natronospirillum</taxon>
    </lineage>
</organism>
<dbReference type="RefSeq" id="WP_135480047.1">
    <property type="nucleotide sequence ID" value="NZ_SRMF01000001.1"/>
</dbReference>
<dbReference type="AlphaFoldDB" id="A0A4Z0WCW6"/>
<evidence type="ECO:0000259" key="1">
    <source>
        <dbReference type="PROSITE" id="PS50011"/>
    </source>
</evidence>
<dbReference type="PROSITE" id="PS50011">
    <property type="entry name" value="PROTEIN_KINASE_DOM"/>
    <property type="match status" value="1"/>
</dbReference>
<dbReference type="GO" id="GO:0005524">
    <property type="term" value="F:ATP binding"/>
    <property type="evidence" value="ECO:0007669"/>
    <property type="project" value="InterPro"/>
</dbReference>
<dbReference type="GO" id="GO:0004672">
    <property type="term" value="F:protein kinase activity"/>
    <property type="evidence" value="ECO:0007669"/>
    <property type="project" value="InterPro"/>
</dbReference>
<accession>A0A4Z0WCW6</accession>
<dbReference type="Gene3D" id="1.10.510.10">
    <property type="entry name" value="Transferase(Phosphotransferase) domain 1"/>
    <property type="match status" value="1"/>
</dbReference>
<dbReference type="InterPro" id="IPR011009">
    <property type="entry name" value="Kinase-like_dom_sf"/>
</dbReference>
<protein>
    <recommendedName>
        <fullName evidence="1">Protein kinase domain-containing protein</fullName>
    </recommendedName>
</protein>
<reference evidence="2 3" key="1">
    <citation type="submission" date="2019-04" db="EMBL/GenBank/DDBJ databases">
        <title>Natronospirillum operosus gen. nov., sp. nov., a haloalkaliphilic satellite isolated from decaying biomass of laboratory culture of cyanobacterium Geitlerinema sp. and proposal of Natronospirillaceae fam. nov. and Saccharospirillaceae fam. nov.</title>
        <authorList>
            <person name="Kevbrin V."/>
            <person name="Boltyanskaya Y."/>
            <person name="Koziaeva V."/>
            <person name="Grouzdev D.S."/>
            <person name="Park M."/>
            <person name="Cho J."/>
        </authorList>
    </citation>
    <scope>NUCLEOTIDE SEQUENCE [LARGE SCALE GENOMIC DNA]</scope>
    <source>
        <strain evidence="2 3">G-116</strain>
    </source>
</reference>
<dbReference type="InterPro" id="IPR000719">
    <property type="entry name" value="Prot_kinase_dom"/>
</dbReference>
<dbReference type="EMBL" id="SRMF01000001">
    <property type="protein sequence ID" value="TGG94860.1"/>
    <property type="molecule type" value="Genomic_DNA"/>
</dbReference>
<dbReference type="OrthoDB" id="9801841at2"/>
<dbReference type="SMART" id="SM00220">
    <property type="entry name" value="S_TKc"/>
    <property type="match status" value="1"/>
</dbReference>
<dbReference type="Proteomes" id="UP000297475">
    <property type="component" value="Unassembled WGS sequence"/>
</dbReference>
<name>A0A4Z0WCW6_9GAMM</name>
<keyword evidence="3" id="KW-1185">Reference proteome</keyword>